<accession>A0ABN9PQW9</accession>
<reference evidence="2" key="1">
    <citation type="submission" date="2023-10" db="EMBL/GenBank/DDBJ databases">
        <authorList>
            <person name="Chen Y."/>
            <person name="Shah S."/>
            <person name="Dougan E. K."/>
            <person name="Thang M."/>
            <person name="Chan C."/>
        </authorList>
    </citation>
    <scope>NUCLEOTIDE SEQUENCE [LARGE SCALE GENOMIC DNA]</scope>
</reference>
<keyword evidence="3" id="KW-1185">Reference proteome</keyword>
<feature type="region of interest" description="Disordered" evidence="1">
    <location>
        <begin position="37"/>
        <end position="61"/>
    </location>
</feature>
<feature type="compositionally biased region" description="Low complexity" evidence="1">
    <location>
        <begin position="37"/>
        <end position="51"/>
    </location>
</feature>
<organism evidence="2 3">
    <name type="scientific">Prorocentrum cordatum</name>
    <dbReference type="NCBI Taxonomy" id="2364126"/>
    <lineage>
        <taxon>Eukaryota</taxon>
        <taxon>Sar</taxon>
        <taxon>Alveolata</taxon>
        <taxon>Dinophyceae</taxon>
        <taxon>Prorocentrales</taxon>
        <taxon>Prorocentraceae</taxon>
        <taxon>Prorocentrum</taxon>
    </lineage>
</organism>
<proteinExistence type="predicted"/>
<comment type="caution">
    <text evidence="2">The sequence shown here is derived from an EMBL/GenBank/DDBJ whole genome shotgun (WGS) entry which is preliminary data.</text>
</comment>
<protein>
    <submittedName>
        <fullName evidence="2">Uncharacterized protein</fullName>
    </submittedName>
</protein>
<evidence type="ECO:0000313" key="2">
    <source>
        <dbReference type="EMBL" id="CAK0792795.1"/>
    </source>
</evidence>
<gene>
    <name evidence="2" type="ORF">PCOR1329_LOCUS3277</name>
</gene>
<dbReference type="EMBL" id="CAUYUJ010000840">
    <property type="protein sequence ID" value="CAK0792795.1"/>
    <property type="molecule type" value="Genomic_DNA"/>
</dbReference>
<sequence length="241" mass="24004">EAAEAWEVLPAAAEAQARGATGMPALAQAAAGAAAGAAPRAAPKRSAAARPSEARARVGRARRGGGAGLAAAVPARGGAAATVLVLASRLGLGPPARVSAVLGSVASVTESASSVMSSGFQAASSMTSSASTFFLGVTKSPQSTSQEAWRGVGVYSVSVTAWQRRAVADDGDVLVSWLEDSMGDAVLVLSSSEKAVLTQAALPLTLRQPLIAGSNRALSWPGSFRVFNIEAVILDAGHSGI</sequence>
<evidence type="ECO:0000313" key="3">
    <source>
        <dbReference type="Proteomes" id="UP001189429"/>
    </source>
</evidence>
<evidence type="ECO:0000256" key="1">
    <source>
        <dbReference type="SAM" id="MobiDB-lite"/>
    </source>
</evidence>
<feature type="non-terminal residue" evidence="2">
    <location>
        <position position="1"/>
    </location>
</feature>
<dbReference type="Proteomes" id="UP001189429">
    <property type="component" value="Unassembled WGS sequence"/>
</dbReference>
<name>A0ABN9PQW9_9DINO</name>